<dbReference type="Gene3D" id="3.40.50.720">
    <property type="entry name" value="NAD(P)-binding Rossmann-like Domain"/>
    <property type="match status" value="1"/>
</dbReference>
<dbReference type="InterPro" id="IPR013154">
    <property type="entry name" value="ADH-like_N"/>
</dbReference>
<dbReference type="Gene3D" id="3.90.180.10">
    <property type="entry name" value="Medium-chain alcohol dehydrogenases, catalytic domain"/>
    <property type="match status" value="1"/>
</dbReference>
<dbReference type="InterPro" id="IPR011032">
    <property type="entry name" value="GroES-like_sf"/>
</dbReference>
<evidence type="ECO:0000313" key="2">
    <source>
        <dbReference type="EMBL" id="AJK48415.1"/>
    </source>
</evidence>
<dbReference type="InterPro" id="IPR013149">
    <property type="entry name" value="ADH-like_C"/>
</dbReference>
<dbReference type="EMBL" id="CP002581">
    <property type="protein sequence ID" value="AJK48415.1"/>
    <property type="molecule type" value="Genomic_DNA"/>
</dbReference>
<evidence type="ECO:0000313" key="3">
    <source>
        <dbReference type="Proteomes" id="UP000031838"/>
    </source>
</evidence>
<dbReference type="InterPro" id="IPR036291">
    <property type="entry name" value="NAD(P)-bd_dom_sf"/>
</dbReference>
<dbReference type="InterPro" id="IPR020843">
    <property type="entry name" value="ER"/>
</dbReference>
<keyword evidence="3" id="KW-1185">Reference proteome</keyword>
<dbReference type="KEGG" id="bgp:BGL_2c03190"/>
<gene>
    <name evidence="2" type="ORF">BGL_2c03190</name>
</gene>
<reference evidence="3" key="1">
    <citation type="submission" date="2011-03" db="EMBL/GenBank/DDBJ databases">
        <authorList>
            <person name="Voget S."/>
            <person name="Streit W.R."/>
            <person name="Jaeger K.E."/>
            <person name="Daniel R."/>
        </authorList>
    </citation>
    <scope>NUCLEOTIDE SEQUENCE [LARGE SCALE GENOMIC DNA]</scope>
    <source>
        <strain evidence="3">PG1</strain>
    </source>
</reference>
<organism evidence="2 3">
    <name type="scientific">Burkholderia plantarii</name>
    <dbReference type="NCBI Taxonomy" id="41899"/>
    <lineage>
        <taxon>Bacteria</taxon>
        <taxon>Pseudomonadati</taxon>
        <taxon>Pseudomonadota</taxon>
        <taxon>Betaproteobacteria</taxon>
        <taxon>Burkholderiales</taxon>
        <taxon>Burkholderiaceae</taxon>
        <taxon>Burkholderia</taxon>
    </lineage>
</organism>
<dbReference type="Pfam" id="PF00107">
    <property type="entry name" value="ADH_zinc_N"/>
    <property type="match status" value="1"/>
</dbReference>
<dbReference type="Pfam" id="PF08240">
    <property type="entry name" value="ADH_N"/>
    <property type="match status" value="1"/>
</dbReference>
<dbReference type="PANTHER" id="PTHR45033">
    <property type="match status" value="1"/>
</dbReference>
<reference evidence="2 3" key="2">
    <citation type="journal article" date="2016" name="Appl. Microbiol. Biotechnol.">
        <title>Mutations improving production and secretion of extracellular lipase by Burkholderia glumae PG1.</title>
        <authorList>
            <person name="Knapp A."/>
            <person name="Voget S."/>
            <person name="Gao R."/>
            <person name="Zaburannyi N."/>
            <person name="Krysciak D."/>
            <person name="Breuer M."/>
            <person name="Hauer B."/>
            <person name="Streit W.R."/>
            <person name="Muller R."/>
            <person name="Daniel R."/>
            <person name="Jaeger K.E."/>
        </authorList>
    </citation>
    <scope>NUCLEOTIDE SEQUENCE [LARGE SCALE GENOMIC DNA]</scope>
    <source>
        <strain evidence="2 3">PG1</strain>
    </source>
</reference>
<dbReference type="GO" id="GO:0016491">
    <property type="term" value="F:oxidoreductase activity"/>
    <property type="evidence" value="ECO:0007669"/>
    <property type="project" value="InterPro"/>
</dbReference>
<evidence type="ECO:0000259" key="1">
    <source>
        <dbReference type="SMART" id="SM00829"/>
    </source>
</evidence>
<proteinExistence type="predicted"/>
<feature type="domain" description="Enoyl reductase (ER)" evidence="1">
    <location>
        <begin position="9"/>
        <end position="331"/>
    </location>
</feature>
<dbReference type="CDD" id="cd08276">
    <property type="entry name" value="MDR7"/>
    <property type="match status" value="1"/>
</dbReference>
<protein>
    <submittedName>
        <fullName evidence="2">Putative alcohol dehydrogenase, zinc-binding domain protein</fullName>
    </submittedName>
</protein>
<dbReference type="SUPFAM" id="SSF51735">
    <property type="entry name" value="NAD(P)-binding Rossmann-fold domains"/>
    <property type="match status" value="1"/>
</dbReference>
<accession>A0A0B6S541</accession>
<dbReference type="SUPFAM" id="SSF50129">
    <property type="entry name" value="GroES-like"/>
    <property type="match status" value="1"/>
</dbReference>
<name>A0A0B6S541_BURPL</name>
<sequence length="334" mass="34550">MRAFQLIPGDTWQLHPGEMPAPRPAADEVLIRLHAAGLNYLDLMVARGRLGDPSAPFVPGTDGAGEIAEIGERVRGWAIGDRVISGSMVDWPAGLPTEANTRRIRGVTMPGSLADYAVVPASALVRIPDGMPYTRAVTLPIAATTAWNAIVKGRIGPASTVALLGTGGVSLFALQFAKAAGARVVVSSSSDDKLERAKRLGADVLINYRARPAWDEALLEATGRRGADLVVETVGGGTFARSINAAAIGGTIYVVGFIGGMEVTMPVLPVMVKTLNILGSQTGSTSDLAGAVRAIGQAGIEPVVDRVFPFEAAADAYAYLASGAHFGKVVVGVA</sequence>
<dbReference type="HOGENOM" id="CLU_026673_3_4_4"/>
<dbReference type="SMART" id="SM00829">
    <property type="entry name" value="PKS_ER"/>
    <property type="match status" value="1"/>
</dbReference>
<dbReference type="AlphaFoldDB" id="A0A0B6S541"/>
<dbReference type="Proteomes" id="UP000031838">
    <property type="component" value="Chromosome 2"/>
</dbReference>
<dbReference type="RefSeq" id="WP_052498391.1">
    <property type="nucleotide sequence ID" value="NZ_CP002581.1"/>
</dbReference>
<dbReference type="InterPro" id="IPR052711">
    <property type="entry name" value="Zinc_ADH-like"/>
</dbReference>
<dbReference type="PANTHER" id="PTHR45033:SF2">
    <property type="entry name" value="ZINC-TYPE ALCOHOL DEHYDROGENASE-LIKE PROTEIN C1773.06C"/>
    <property type="match status" value="1"/>
</dbReference>